<proteinExistence type="predicted"/>
<name>A0AB39CCU7_9VIRU</name>
<feature type="region of interest" description="Disordered" evidence="1">
    <location>
        <begin position="37"/>
        <end position="120"/>
    </location>
</feature>
<sequence>MLNVRTYLPSMEDYDSLPETLTDDITIDGDNSYVAGIPEELIKPAENTTESNEGDGVINDDNQAMNEEREEVKESEEDGSEETEENQGDSVEDNQGEAEESADEEGDTDSEELRKKEEEDEITEVNYAIESYSRILNNGPVSIQAAAFLEVGLSALEKRRNIQSVSVESFGAEPLTRMQTIDIANYLQRCERITKSLPIL</sequence>
<dbReference type="EMBL" id="PQ015378">
    <property type="protein sequence ID" value="XDJ14741.1"/>
    <property type="molecule type" value="Genomic_DNA"/>
</dbReference>
<evidence type="ECO:0000313" key="2">
    <source>
        <dbReference type="EMBL" id="XDJ14741.1"/>
    </source>
</evidence>
<accession>A0AB39CCU7</accession>
<organism evidence="2">
    <name type="scientific">Pseudomonas phage RVTF4</name>
    <dbReference type="NCBI Taxonomy" id="3236931"/>
    <lineage>
        <taxon>Viruses</taxon>
    </lineage>
</organism>
<reference evidence="2" key="1">
    <citation type="submission" date="2024-07" db="EMBL/GenBank/DDBJ databases">
        <authorList>
            <person name="Bringhurst R.M."/>
            <person name="Homer T.E."/>
        </authorList>
    </citation>
    <scope>NUCLEOTIDE SEQUENCE</scope>
</reference>
<protein>
    <submittedName>
        <fullName evidence="2">Internal head protein</fullName>
    </submittedName>
</protein>
<evidence type="ECO:0000256" key="1">
    <source>
        <dbReference type="SAM" id="MobiDB-lite"/>
    </source>
</evidence>
<feature type="compositionally biased region" description="Acidic residues" evidence="1">
    <location>
        <begin position="73"/>
        <end position="110"/>
    </location>
</feature>